<reference evidence="1" key="1">
    <citation type="journal article" date="2020" name="Mol. Plant Microbe Interact.">
        <title>Genome Sequence of the Biocontrol Agent Coniothyrium minitans strain Conio (IMI 134523).</title>
        <authorList>
            <person name="Patel D."/>
            <person name="Shittu T.A."/>
            <person name="Baroncelli R."/>
            <person name="Muthumeenakshi S."/>
            <person name="Osborne T.H."/>
            <person name="Janganan T.K."/>
            <person name="Sreenivasaprasad S."/>
        </authorList>
    </citation>
    <scope>NUCLEOTIDE SEQUENCE</scope>
    <source>
        <strain evidence="1">Conio</strain>
    </source>
</reference>
<proteinExistence type="predicted"/>
<protein>
    <submittedName>
        <fullName evidence="1">Uncharacterized protein</fullName>
    </submittedName>
</protein>
<name>A0A9P6KJC2_9PLEO</name>
<evidence type="ECO:0000313" key="1">
    <source>
        <dbReference type="EMBL" id="KAF9728396.1"/>
    </source>
</evidence>
<dbReference type="Proteomes" id="UP000756921">
    <property type="component" value="Unassembled WGS sequence"/>
</dbReference>
<sequence length="155" mass="17200">MQPLARLGAEPSYKSNKDAIHHAFSSVRHYIGRLGHHFRVANDLLTCASPLSAILHGFEVRSVPIPTRSAIPLADGKTTLDSVVVRMLPSQSSDVERYQLNLVEMDAKYQLSRGFLDNYRDPDLKRGNPDDPVSRRHREVSAGLVPAVALARHVP</sequence>
<accession>A0A9P6KJC2</accession>
<comment type="caution">
    <text evidence="1">The sequence shown here is derived from an EMBL/GenBank/DDBJ whole genome shotgun (WGS) entry which is preliminary data.</text>
</comment>
<evidence type="ECO:0000313" key="2">
    <source>
        <dbReference type="Proteomes" id="UP000756921"/>
    </source>
</evidence>
<gene>
    <name evidence="1" type="ORF">PMIN01_13529</name>
</gene>
<organism evidence="1 2">
    <name type="scientific">Paraphaeosphaeria minitans</name>
    <dbReference type="NCBI Taxonomy" id="565426"/>
    <lineage>
        <taxon>Eukaryota</taxon>
        <taxon>Fungi</taxon>
        <taxon>Dikarya</taxon>
        <taxon>Ascomycota</taxon>
        <taxon>Pezizomycotina</taxon>
        <taxon>Dothideomycetes</taxon>
        <taxon>Pleosporomycetidae</taxon>
        <taxon>Pleosporales</taxon>
        <taxon>Massarineae</taxon>
        <taxon>Didymosphaeriaceae</taxon>
        <taxon>Paraphaeosphaeria</taxon>
    </lineage>
</organism>
<dbReference type="EMBL" id="WJXW01000020">
    <property type="protein sequence ID" value="KAF9728396.1"/>
    <property type="molecule type" value="Genomic_DNA"/>
</dbReference>
<dbReference type="OrthoDB" id="3251507at2759"/>
<dbReference type="AlphaFoldDB" id="A0A9P6KJC2"/>
<keyword evidence="2" id="KW-1185">Reference proteome</keyword>